<name>A0A8X7ZUK2_POPTO</name>
<reference evidence="2" key="1">
    <citation type="journal article" date="2020" name="bioRxiv">
        <title>Hybrid origin of Populus tomentosa Carr. identified through genome sequencing and phylogenomic analysis.</title>
        <authorList>
            <person name="An X."/>
            <person name="Gao K."/>
            <person name="Chen Z."/>
            <person name="Li J."/>
            <person name="Yang X."/>
            <person name="Yang X."/>
            <person name="Zhou J."/>
            <person name="Guo T."/>
            <person name="Zhao T."/>
            <person name="Huang S."/>
            <person name="Miao D."/>
            <person name="Khan W.U."/>
            <person name="Rao P."/>
            <person name="Ye M."/>
            <person name="Lei B."/>
            <person name="Liao W."/>
            <person name="Wang J."/>
            <person name="Ji L."/>
            <person name="Li Y."/>
            <person name="Guo B."/>
            <person name="Mustafa N.S."/>
            <person name="Li S."/>
            <person name="Yun Q."/>
            <person name="Keller S.R."/>
            <person name="Mao J."/>
            <person name="Zhang R."/>
            <person name="Strauss S.H."/>
        </authorList>
    </citation>
    <scope>NUCLEOTIDE SEQUENCE</scope>
    <source>
        <strain evidence="2">GM15</strain>
        <tissue evidence="2">Leaf</tissue>
    </source>
</reference>
<feature type="compositionally biased region" description="Acidic residues" evidence="1">
    <location>
        <begin position="39"/>
        <end position="51"/>
    </location>
</feature>
<dbReference type="Proteomes" id="UP000886885">
    <property type="component" value="Chromosome 4D"/>
</dbReference>
<evidence type="ECO:0000256" key="1">
    <source>
        <dbReference type="SAM" id="MobiDB-lite"/>
    </source>
</evidence>
<keyword evidence="3" id="KW-1185">Reference proteome</keyword>
<dbReference type="EMBL" id="JAAWWB010000008">
    <property type="protein sequence ID" value="KAG6777403.1"/>
    <property type="molecule type" value="Genomic_DNA"/>
</dbReference>
<accession>A0A8X7ZUK2</accession>
<organism evidence="2 3">
    <name type="scientific">Populus tomentosa</name>
    <name type="common">Chinese white poplar</name>
    <dbReference type="NCBI Taxonomy" id="118781"/>
    <lineage>
        <taxon>Eukaryota</taxon>
        <taxon>Viridiplantae</taxon>
        <taxon>Streptophyta</taxon>
        <taxon>Embryophyta</taxon>
        <taxon>Tracheophyta</taxon>
        <taxon>Spermatophyta</taxon>
        <taxon>Magnoliopsida</taxon>
        <taxon>eudicotyledons</taxon>
        <taxon>Gunneridae</taxon>
        <taxon>Pentapetalae</taxon>
        <taxon>rosids</taxon>
        <taxon>fabids</taxon>
        <taxon>Malpighiales</taxon>
        <taxon>Salicaceae</taxon>
        <taxon>Saliceae</taxon>
        <taxon>Populus</taxon>
    </lineage>
</organism>
<evidence type="ECO:0000313" key="3">
    <source>
        <dbReference type="Proteomes" id="UP000886885"/>
    </source>
</evidence>
<proteinExistence type="predicted"/>
<dbReference type="AlphaFoldDB" id="A0A8X7ZUK2"/>
<evidence type="ECO:0000313" key="2">
    <source>
        <dbReference type="EMBL" id="KAG6777403.1"/>
    </source>
</evidence>
<sequence>MNVSMQILSVLLASKCHEPIYTVPVSLEESSSTQPEGYSVDEENASEDSPEEPLHRPLSGDEVSSHFHGFLVENTKRAKGAELFIVAYREQGIAVEGTAARFSKRKTSKKTLQEKLKEQTKDVDTAPSKEVSLYALVWHGRRRNARKLLIFRRHCAD</sequence>
<protein>
    <submittedName>
        <fullName evidence="2">Uncharacterized protein</fullName>
    </submittedName>
</protein>
<feature type="compositionally biased region" description="Basic and acidic residues" evidence="1">
    <location>
        <begin position="52"/>
        <end position="61"/>
    </location>
</feature>
<feature type="region of interest" description="Disordered" evidence="1">
    <location>
        <begin position="27"/>
        <end position="61"/>
    </location>
</feature>
<gene>
    <name evidence="2" type="ORF">POTOM_017224</name>
</gene>
<comment type="caution">
    <text evidence="2">The sequence shown here is derived from an EMBL/GenBank/DDBJ whole genome shotgun (WGS) entry which is preliminary data.</text>
</comment>